<dbReference type="InterPro" id="IPR012677">
    <property type="entry name" value="Nucleotide-bd_a/b_plait_sf"/>
</dbReference>
<dbReference type="InterPro" id="IPR035979">
    <property type="entry name" value="RBD_domain_sf"/>
</dbReference>
<name>A0A3P9JKG6_ORYLA</name>
<evidence type="ECO:0000256" key="1">
    <source>
        <dbReference type="ARBA" id="ARBA00004123"/>
    </source>
</evidence>
<dbReference type="GO" id="GO:0003676">
    <property type="term" value="F:nucleic acid binding"/>
    <property type="evidence" value="ECO:0007669"/>
    <property type="project" value="InterPro"/>
</dbReference>
<keyword evidence="4" id="KW-0862">Zinc</keyword>
<accession>A0A3P9JKG6</accession>
<sequence length="333" mass="37097">MRHLVGQFITTHRLRPHLHPPPRYRVVVYSWTAPPLSYINHVTRTASYPLSLPHLSQQVQQLGSSPEPPQASAGRVVHICNLPEGSCTENDVINLGLPFGKVTNYILMRSTHQVLLSKRGEDDSIIEPDLPEVEGFTSCPKETGVEASVEKPPAPPSLEPQEILTQKPEKENSGEETGVQTEACVSNKEGDEATASSPEEQKAEPEGSGPPVTHFPREDLKAAVEEMCFDDHTEPPTELQEDTIKNSVCSPEDSQNQEEQAAELIHNKDPSTEERVEFIVPSSGFYCKLCELFYTSESAAKTTHCRSTVHYKNLNKKEVYWFGVFSCLFFVVL</sequence>
<dbReference type="InterPro" id="IPR003604">
    <property type="entry name" value="Matrin/U1-like-C_Znf_C2H2"/>
</dbReference>
<keyword evidence="2" id="KW-0479">Metal-binding</keyword>
<reference evidence="8 9" key="2">
    <citation type="submission" date="2017-04" db="EMBL/GenBank/DDBJ databases">
        <title>CpG methylation of centromeres and impact of large insertions on vertebrate speciation.</title>
        <authorList>
            <person name="Ichikawa K."/>
            <person name="Yoshimura J."/>
            <person name="Morishita S."/>
        </authorList>
    </citation>
    <scope>NUCLEOTIDE SEQUENCE</scope>
    <source>
        <strain evidence="8 9">HSOK</strain>
    </source>
</reference>
<dbReference type="PROSITE" id="PS50171">
    <property type="entry name" value="ZF_MATRIN"/>
    <property type="match status" value="1"/>
</dbReference>
<evidence type="ECO:0000259" key="7">
    <source>
        <dbReference type="PROSITE" id="PS50171"/>
    </source>
</evidence>
<keyword evidence="3" id="KW-0863">Zinc-finger</keyword>
<evidence type="ECO:0000256" key="4">
    <source>
        <dbReference type="ARBA" id="ARBA00022833"/>
    </source>
</evidence>
<dbReference type="AlphaFoldDB" id="A0A3P9JKG6"/>
<dbReference type="InterPro" id="IPR000690">
    <property type="entry name" value="Matrin/U1-C_Znf_C2H2"/>
</dbReference>
<dbReference type="SMART" id="SM00451">
    <property type="entry name" value="ZnF_U1"/>
    <property type="match status" value="1"/>
</dbReference>
<reference evidence="8" key="4">
    <citation type="submission" date="2025-09" db="UniProtKB">
        <authorList>
            <consortium name="Ensembl"/>
        </authorList>
    </citation>
    <scope>IDENTIFICATION</scope>
    <source>
        <strain evidence="8">HSOK</strain>
    </source>
</reference>
<evidence type="ECO:0000256" key="6">
    <source>
        <dbReference type="SAM" id="MobiDB-lite"/>
    </source>
</evidence>
<feature type="domain" description="Matrin-type" evidence="7">
    <location>
        <begin position="285"/>
        <end position="316"/>
    </location>
</feature>
<reference key="1">
    <citation type="journal article" date="2007" name="Nature">
        <title>The medaka draft genome and insights into vertebrate genome evolution.</title>
        <authorList>
            <person name="Kasahara M."/>
            <person name="Naruse K."/>
            <person name="Sasaki S."/>
            <person name="Nakatani Y."/>
            <person name="Qu W."/>
            <person name="Ahsan B."/>
            <person name="Yamada T."/>
            <person name="Nagayasu Y."/>
            <person name="Doi K."/>
            <person name="Kasai Y."/>
            <person name="Jindo T."/>
            <person name="Kobayashi D."/>
            <person name="Shimada A."/>
            <person name="Toyoda A."/>
            <person name="Kuroki Y."/>
            <person name="Fujiyama A."/>
            <person name="Sasaki T."/>
            <person name="Shimizu A."/>
            <person name="Asakawa S."/>
            <person name="Shimizu N."/>
            <person name="Hashimoto S."/>
            <person name="Yang J."/>
            <person name="Lee Y."/>
            <person name="Matsushima K."/>
            <person name="Sugano S."/>
            <person name="Sakaizumi M."/>
            <person name="Narita T."/>
            <person name="Ohishi K."/>
            <person name="Haga S."/>
            <person name="Ohta F."/>
            <person name="Nomoto H."/>
            <person name="Nogata K."/>
            <person name="Morishita T."/>
            <person name="Endo T."/>
            <person name="Shin-I T."/>
            <person name="Takeda H."/>
            <person name="Morishita S."/>
            <person name="Kohara Y."/>
        </authorList>
    </citation>
    <scope>NUCLEOTIDE SEQUENCE [LARGE SCALE GENOMIC DNA]</scope>
    <source>
        <strain>Hd-rR</strain>
    </source>
</reference>
<organism evidence="8 9">
    <name type="scientific">Oryzias latipes</name>
    <name type="common">Japanese rice fish</name>
    <name type="synonym">Japanese killifish</name>
    <dbReference type="NCBI Taxonomy" id="8090"/>
    <lineage>
        <taxon>Eukaryota</taxon>
        <taxon>Metazoa</taxon>
        <taxon>Chordata</taxon>
        <taxon>Craniata</taxon>
        <taxon>Vertebrata</taxon>
        <taxon>Euteleostomi</taxon>
        <taxon>Actinopterygii</taxon>
        <taxon>Neopterygii</taxon>
        <taxon>Teleostei</taxon>
        <taxon>Neoteleostei</taxon>
        <taxon>Acanthomorphata</taxon>
        <taxon>Ovalentaria</taxon>
        <taxon>Atherinomorphae</taxon>
        <taxon>Beloniformes</taxon>
        <taxon>Adrianichthyidae</taxon>
        <taxon>Oryziinae</taxon>
        <taxon>Oryzias</taxon>
    </lineage>
</organism>
<evidence type="ECO:0000313" key="9">
    <source>
        <dbReference type="Proteomes" id="UP000265200"/>
    </source>
</evidence>
<dbReference type="Proteomes" id="UP000265200">
    <property type="component" value="Chromosome 1"/>
</dbReference>
<evidence type="ECO:0000256" key="5">
    <source>
        <dbReference type="ARBA" id="ARBA00023242"/>
    </source>
</evidence>
<comment type="subcellular location">
    <subcellularLocation>
        <location evidence="1">Nucleus</location>
    </subcellularLocation>
</comment>
<evidence type="ECO:0000256" key="2">
    <source>
        <dbReference type="ARBA" id="ARBA00022723"/>
    </source>
</evidence>
<dbReference type="Gene3D" id="3.30.70.330">
    <property type="match status" value="1"/>
</dbReference>
<dbReference type="GO" id="GO:0005634">
    <property type="term" value="C:nucleus"/>
    <property type="evidence" value="ECO:0007669"/>
    <property type="project" value="UniProtKB-SubCell"/>
</dbReference>
<feature type="region of interest" description="Disordered" evidence="6">
    <location>
        <begin position="125"/>
        <end position="215"/>
    </location>
</feature>
<dbReference type="Ensembl" id="ENSORLT00015025177.1">
    <property type="protein sequence ID" value="ENSORLP00015032820.1"/>
    <property type="gene ID" value="ENSORLG00015017918.1"/>
</dbReference>
<reference evidence="8" key="3">
    <citation type="submission" date="2025-08" db="UniProtKB">
        <authorList>
            <consortium name="Ensembl"/>
        </authorList>
    </citation>
    <scope>IDENTIFICATION</scope>
    <source>
        <strain evidence="8">HSOK</strain>
    </source>
</reference>
<dbReference type="SUPFAM" id="SSF54928">
    <property type="entry name" value="RNA-binding domain, RBD"/>
    <property type="match status" value="1"/>
</dbReference>
<evidence type="ECO:0000256" key="3">
    <source>
        <dbReference type="ARBA" id="ARBA00022771"/>
    </source>
</evidence>
<protein>
    <recommendedName>
        <fullName evidence="7">Matrin-type domain-containing protein</fullName>
    </recommendedName>
</protein>
<proteinExistence type="predicted"/>
<evidence type="ECO:0000313" key="8">
    <source>
        <dbReference type="Ensembl" id="ENSORLP00015032820.1"/>
    </source>
</evidence>
<keyword evidence="5" id="KW-0539">Nucleus</keyword>
<dbReference type="PANTHER" id="PTHR15592">
    <property type="entry name" value="MATRIN 3/NUCLEAR PROTEIN 220-RELATED"/>
    <property type="match status" value="1"/>
</dbReference>
<dbReference type="GO" id="GO:0008270">
    <property type="term" value="F:zinc ion binding"/>
    <property type="evidence" value="ECO:0007669"/>
    <property type="project" value="UniProtKB-KW"/>
</dbReference>